<keyword evidence="2" id="KW-1185">Reference proteome</keyword>
<proteinExistence type="predicted"/>
<dbReference type="Proteomes" id="UP000182347">
    <property type="component" value="Unassembled WGS sequence"/>
</dbReference>
<accession>A0A1G9VAN6</accession>
<dbReference type="STRING" id="482461.SAMN05216244_3202"/>
<evidence type="ECO:0008006" key="3">
    <source>
        <dbReference type="Google" id="ProtNLM"/>
    </source>
</evidence>
<dbReference type="OrthoDB" id="529320at2"/>
<sequence>MTEWKLAEQALSQIEVHSTTDNKLVTVTGSMNGLTIAGIGTDAAVFRFHSLPGYAFKLYANEKIAKKTIEYQVYQQLGQNRHFPVCYDAGDRYLVLSYEPGITLYDCLVRGISIPRQLITDVEAARQYVRSSGLNPRDIHLKNILMQNGRAKLLDVSEYIKSGSDYRWDHLKKGYDLYYHLIEGKPVPIWLIDRIRKWYQPGKGQVPAFEEVVMRAAKLMKSRR</sequence>
<gene>
    <name evidence="1" type="ORF">SAMN05216244_3202</name>
</gene>
<dbReference type="SUPFAM" id="SSF56112">
    <property type="entry name" value="Protein kinase-like (PK-like)"/>
    <property type="match status" value="1"/>
</dbReference>
<name>A0A1G9VAN6_9BACI</name>
<protein>
    <recommendedName>
        <fullName evidence="3">Serine/threonine protein kinase</fullName>
    </recommendedName>
</protein>
<dbReference type="AlphaFoldDB" id="A0A1G9VAN6"/>
<reference evidence="2" key="1">
    <citation type="submission" date="2016-10" db="EMBL/GenBank/DDBJ databases">
        <authorList>
            <person name="Varghese N."/>
            <person name="Submissions S."/>
        </authorList>
    </citation>
    <scope>NUCLEOTIDE SEQUENCE [LARGE SCALE GENOMIC DNA]</scope>
    <source>
        <strain evidence="2">CGMCC 1.6199</strain>
    </source>
</reference>
<dbReference type="RefSeq" id="WP_074600268.1">
    <property type="nucleotide sequence ID" value="NZ_FNHF01000004.1"/>
</dbReference>
<organism evidence="1 2">
    <name type="scientific">Sediminibacillus halophilus</name>
    <dbReference type="NCBI Taxonomy" id="482461"/>
    <lineage>
        <taxon>Bacteria</taxon>
        <taxon>Bacillati</taxon>
        <taxon>Bacillota</taxon>
        <taxon>Bacilli</taxon>
        <taxon>Bacillales</taxon>
        <taxon>Bacillaceae</taxon>
        <taxon>Sediminibacillus</taxon>
    </lineage>
</organism>
<evidence type="ECO:0000313" key="2">
    <source>
        <dbReference type="Proteomes" id="UP000182347"/>
    </source>
</evidence>
<dbReference type="EMBL" id="FNHF01000004">
    <property type="protein sequence ID" value="SDM69116.1"/>
    <property type="molecule type" value="Genomic_DNA"/>
</dbReference>
<dbReference type="InterPro" id="IPR011009">
    <property type="entry name" value="Kinase-like_dom_sf"/>
</dbReference>
<evidence type="ECO:0000313" key="1">
    <source>
        <dbReference type="EMBL" id="SDM69116.1"/>
    </source>
</evidence>